<comment type="caution">
    <text evidence="2">The sequence shown here is derived from an EMBL/GenBank/DDBJ whole genome shotgun (WGS) entry which is preliminary data.</text>
</comment>
<dbReference type="AlphaFoldDB" id="A0A9D1SZ46"/>
<reference evidence="2" key="1">
    <citation type="submission" date="2020-10" db="EMBL/GenBank/DDBJ databases">
        <authorList>
            <person name="Gilroy R."/>
        </authorList>
    </citation>
    <scope>NUCLEOTIDE SEQUENCE</scope>
    <source>
        <strain evidence="2">4920</strain>
    </source>
</reference>
<reference evidence="2" key="2">
    <citation type="journal article" date="2021" name="PeerJ">
        <title>Extensive microbial diversity within the chicken gut microbiome revealed by metagenomics and culture.</title>
        <authorList>
            <person name="Gilroy R."/>
            <person name="Ravi A."/>
            <person name="Getino M."/>
            <person name="Pursley I."/>
            <person name="Horton D.L."/>
            <person name="Alikhan N.F."/>
            <person name="Baker D."/>
            <person name="Gharbi K."/>
            <person name="Hall N."/>
            <person name="Watson M."/>
            <person name="Adriaenssens E.M."/>
            <person name="Foster-Nyarko E."/>
            <person name="Jarju S."/>
            <person name="Secka A."/>
            <person name="Antonio M."/>
            <person name="Oren A."/>
            <person name="Chaudhuri R.R."/>
            <person name="La Ragione R."/>
            <person name="Hildebrand F."/>
            <person name="Pallen M.J."/>
        </authorList>
    </citation>
    <scope>NUCLEOTIDE SEQUENCE</scope>
    <source>
        <strain evidence="2">4920</strain>
    </source>
</reference>
<proteinExistence type="predicted"/>
<feature type="domain" description="Glycoside hydrolase 123 catalytic" evidence="1">
    <location>
        <begin position="186"/>
        <end position="526"/>
    </location>
</feature>
<dbReference type="Pfam" id="PF13320">
    <property type="entry name" value="GH123_cat"/>
    <property type="match status" value="1"/>
</dbReference>
<dbReference type="InterPro" id="IPR025150">
    <property type="entry name" value="GH123_cat"/>
</dbReference>
<dbReference type="EMBL" id="DVOF01000025">
    <property type="protein sequence ID" value="HIV02095.1"/>
    <property type="molecule type" value="Genomic_DNA"/>
</dbReference>
<dbReference type="Proteomes" id="UP000886743">
    <property type="component" value="Unassembled WGS sequence"/>
</dbReference>
<gene>
    <name evidence="2" type="ORF">IAC74_00865</name>
</gene>
<evidence type="ECO:0000313" key="2">
    <source>
        <dbReference type="EMBL" id="HIV02095.1"/>
    </source>
</evidence>
<accession>A0A9D1SZ46</accession>
<name>A0A9D1SZ46_9FIRM</name>
<organism evidence="2 3">
    <name type="scientific">Candidatus Aphodoplasma excrementigallinarum</name>
    <dbReference type="NCBI Taxonomy" id="2840673"/>
    <lineage>
        <taxon>Bacteria</taxon>
        <taxon>Bacillati</taxon>
        <taxon>Bacillota</taxon>
        <taxon>Clostridia</taxon>
        <taxon>Eubacteriales</taxon>
        <taxon>Candidatus Aphodoplasma</taxon>
    </lineage>
</organism>
<evidence type="ECO:0000313" key="3">
    <source>
        <dbReference type="Proteomes" id="UP000886743"/>
    </source>
</evidence>
<sequence>MKIRSAFQHESYKHVYERLYAIESVKAYKEALFARQSIQIRAARNDFAAFQILLDADTAASVTIGAEPYFSTRDVRDNIRVAACGLPFPVTLRHIGAVTDDDSLRKADILLADATVEVAAHEICCIWAEAEVGPGTKAGRYEGEIRLYHHRMFEPEELVQTLPFTIQIYNVTLPKAEERAFHLDLWQHNSNIARKHEVPLYGDAHFAILEKYVRSLAALGQKAITVVVSEIPWSGQRCFYDPQESSDLFEYSMIRVCRDKTGTYHYDYSIMQRYIDLCFQYGIRDEIEVFGVCNIWKCEDDEYQFAPEGYPEYIRVRYYDEATGTYRYISDAEGICAYLSALEAYFAERGYLDIVRIAADEPNDLERYQKSLAAVRKAAPRFRYKTAVNHREFIEGFRTTVSDFVPGLFCMARDYDLLHDMAEKGTHRVSWYVCCSPKVPNTYLCSHLLESRAIGYLTDYFGFAGFLRWSYTVWPDDPRADLRFRYPDWRCGDTCFVYPSRGGDVLLSLRYQALRRGILDYELLHMARQKGGGALVEEILGRIVRMDDFSVLDQLDKMEADEIVSLTVEDYDWAKEKLLTFLQD</sequence>
<protein>
    <submittedName>
        <fullName evidence="2">DUF4091 domain-containing protein</fullName>
    </submittedName>
</protein>
<evidence type="ECO:0000259" key="1">
    <source>
        <dbReference type="Pfam" id="PF13320"/>
    </source>
</evidence>